<evidence type="ECO:0000313" key="2">
    <source>
        <dbReference type="Proteomes" id="UP000287960"/>
    </source>
</evidence>
<evidence type="ECO:0000313" key="1">
    <source>
        <dbReference type="EMBL" id="AZS09694.1"/>
    </source>
</evidence>
<dbReference type="Proteomes" id="UP000287960">
    <property type="component" value="Segment"/>
</dbReference>
<gene>
    <name evidence="1" type="primary">2</name>
    <name evidence="1" type="ORF">SEA_RIVERDALE_2</name>
</gene>
<protein>
    <recommendedName>
        <fullName evidence="3">Minor tail protein</fullName>
    </recommendedName>
</protein>
<dbReference type="CDD" id="cd19958">
    <property type="entry name" value="pyocin_knob"/>
    <property type="match status" value="1"/>
</dbReference>
<sequence>MARTPDDPTKAQVWIDNTDPLNPKFEFYFPRGSKGDPGGIVNPNSIGAGYDWNNLIVSGLYFAAGADMAGQPNSPPSMAVGVDIMVIARNSSVVTQIAWTTSNAHNQIQFMRSLVSGVWSPWKVFRNTSIDNTLGRTLSVWDETNNRSQLMYGDTGWRDISVAGETQKTLLRRVGHVVEVQFTNHTSPGGNYAFPNSVPVGFRPAITREYPFREGAAAYGSTKMVSITNNGTITFWNSAAGTVSVAFVYTTTESWPAVLPGSATGNIPNL</sequence>
<accession>A0A3S9UH96</accession>
<name>A0A3S9UH96_9CAUD</name>
<reference evidence="1 2" key="1">
    <citation type="submission" date="2018-12" db="EMBL/GenBank/DDBJ databases">
        <authorList>
            <person name="Aull H.G."/>
            <person name="Zack K."/>
            <person name="Garlena R.A."/>
            <person name="Russell D.A."/>
            <person name="Pope W.H."/>
            <person name="Jacobs-Sera D."/>
            <person name="Hatfull G.F."/>
        </authorList>
    </citation>
    <scope>NUCLEOTIDE SEQUENCE [LARGE SCALE GENOMIC DNA]</scope>
</reference>
<organism evidence="1 2">
    <name type="scientific">Arthrobacter phage Riverdale</name>
    <dbReference type="NCBI Taxonomy" id="2499016"/>
    <lineage>
        <taxon>Viruses</taxon>
        <taxon>Duplodnaviria</taxon>
        <taxon>Heunggongvirae</taxon>
        <taxon>Uroviricota</taxon>
        <taxon>Caudoviricetes</taxon>
        <taxon>Korravirus</taxon>
        <taxon>Korravirus glenn</taxon>
    </lineage>
</organism>
<dbReference type="EMBL" id="MK279875">
    <property type="protein sequence ID" value="AZS09694.1"/>
    <property type="molecule type" value="Genomic_DNA"/>
</dbReference>
<proteinExistence type="predicted"/>
<evidence type="ECO:0008006" key="3">
    <source>
        <dbReference type="Google" id="ProtNLM"/>
    </source>
</evidence>